<dbReference type="Proteomes" id="UP000004738">
    <property type="component" value="Unassembled WGS sequence"/>
</dbReference>
<sequence>MLDDTSSKNEGFATLPESEFENDSFFNSSESLPISENKYGDEYSNDEDNKNVTEHKVLTKGDHYSNMLFDEFESGRHSLNENTSILEDFFSEILSESDELQEEKEIDESHEEMRGMNEEYVETYNDTTEDNFFTLFSKIDEPQEEEQDSTKIEADTEKLDGNTETPADKFYIMLLENDDELQEEQDANIIAEEIDGSNENTDTLADEFYTMLLENDDELQEESDGNMIAEEIDGSNENTDTLADKFYTMLLENDDELQEESDDNMIAEEIDAPNENTEKLADKFITILSESDELQKEKQNSSFTNFRETKSVEREDFSKHELQLCQKKPSIEKKRRNYYINKNNPYQIAGFNEVDGDQLLQKNTYFNDSVENKKK</sequence>
<evidence type="ECO:0000313" key="3">
    <source>
        <dbReference type="Proteomes" id="UP000004738"/>
    </source>
</evidence>
<dbReference type="EMBL" id="AMCK01000007">
    <property type="protein sequence ID" value="EKB45399.1"/>
    <property type="molecule type" value="Genomic_DNA"/>
</dbReference>
<evidence type="ECO:0000313" key="2">
    <source>
        <dbReference type="EMBL" id="EKB45399.1"/>
    </source>
</evidence>
<keyword evidence="3" id="KW-1185">Reference proteome</keyword>
<evidence type="ECO:0000256" key="1">
    <source>
        <dbReference type="SAM" id="MobiDB-lite"/>
    </source>
</evidence>
<dbReference type="PATRIC" id="fig|1224748.3.peg.1665"/>
<feature type="region of interest" description="Disordered" evidence="1">
    <location>
        <begin position="1"/>
        <end position="50"/>
    </location>
</feature>
<organism evidence="2 3">
    <name type="scientific">Solibacillus isronensis B3W22</name>
    <dbReference type="NCBI Taxonomy" id="1224748"/>
    <lineage>
        <taxon>Bacteria</taxon>
        <taxon>Bacillati</taxon>
        <taxon>Bacillota</taxon>
        <taxon>Bacilli</taxon>
        <taxon>Bacillales</taxon>
        <taxon>Caryophanaceae</taxon>
        <taxon>Solibacillus</taxon>
    </lineage>
</organism>
<comment type="caution">
    <text evidence="2">The sequence shown here is derived from an EMBL/GenBank/DDBJ whole genome shotgun (WGS) entry which is preliminary data.</text>
</comment>
<accession>K1LMD3</accession>
<protein>
    <submittedName>
        <fullName evidence="2">Uncharacterized protein</fullName>
    </submittedName>
</protein>
<proteinExistence type="predicted"/>
<gene>
    <name evidence="2" type="ORF">B857_01673</name>
</gene>
<dbReference type="AlphaFoldDB" id="K1LMD3"/>
<reference evidence="2 3" key="1">
    <citation type="journal article" date="2012" name="J. Bacteriol.">
        <title>Draft Genome Sequence of Bacillus isronensis Strain B3W22, Isolated from the Upper Atmosphere.</title>
        <authorList>
            <person name="Shivaji S."/>
            <person name="Ara S."/>
            <person name="Singh S.K."/>
            <person name="Bandi S."/>
            <person name="Singh A."/>
            <person name="Pinnaka A.K."/>
        </authorList>
    </citation>
    <scope>NUCLEOTIDE SEQUENCE [LARGE SCALE GENOMIC DNA]</scope>
    <source>
        <strain evidence="2 3">B3W22</strain>
    </source>
</reference>
<name>K1LMD3_9BACL</name>